<evidence type="ECO:0000313" key="1">
    <source>
        <dbReference type="EMBL" id="CAG8489484.1"/>
    </source>
</evidence>
<evidence type="ECO:0000313" key="2">
    <source>
        <dbReference type="Proteomes" id="UP000789702"/>
    </source>
</evidence>
<organism evidence="1 2">
    <name type="scientific">Dentiscutata heterogama</name>
    <dbReference type="NCBI Taxonomy" id="1316150"/>
    <lineage>
        <taxon>Eukaryota</taxon>
        <taxon>Fungi</taxon>
        <taxon>Fungi incertae sedis</taxon>
        <taxon>Mucoromycota</taxon>
        <taxon>Glomeromycotina</taxon>
        <taxon>Glomeromycetes</taxon>
        <taxon>Diversisporales</taxon>
        <taxon>Gigasporaceae</taxon>
        <taxon>Dentiscutata</taxon>
    </lineage>
</organism>
<reference evidence="1" key="1">
    <citation type="submission" date="2021-06" db="EMBL/GenBank/DDBJ databases">
        <authorList>
            <person name="Kallberg Y."/>
            <person name="Tangrot J."/>
            <person name="Rosling A."/>
        </authorList>
    </citation>
    <scope>NUCLEOTIDE SEQUENCE</scope>
    <source>
        <strain evidence="1">IL203A</strain>
    </source>
</reference>
<proteinExistence type="predicted"/>
<keyword evidence="2" id="KW-1185">Reference proteome</keyword>
<accession>A0ACA9KSM7</accession>
<gene>
    <name evidence="1" type="ORF">DHETER_LOCUS2492</name>
</gene>
<comment type="caution">
    <text evidence="1">The sequence shown here is derived from an EMBL/GenBank/DDBJ whole genome shotgun (WGS) entry which is preliminary data.</text>
</comment>
<dbReference type="EMBL" id="CAJVPU010001830">
    <property type="protein sequence ID" value="CAG8489484.1"/>
    <property type="molecule type" value="Genomic_DNA"/>
</dbReference>
<protein>
    <submittedName>
        <fullName evidence="1">10303_t:CDS:1</fullName>
    </submittedName>
</protein>
<sequence length="129" mass="14686">MNIPKNDQPEFSNGYGSANIATIILNLFDIIDTTNQYPLHDIYNMDKTASICNLSEMKDIYKVNQLQTNIAWSEVSAKTIKRCWFYTKVISPCDENSVPIISPITNEDINDVKKTPPFDPNNELVVKEL</sequence>
<name>A0ACA9KSM7_9GLOM</name>
<dbReference type="Proteomes" id="UP000789702">
    <property type="component" value="Unassembled WGS sequence"/>
</dbReference>